<dbReference type="InterPro" id="IPR029028">
    <property type="entry name" value="Alpha/beta_knot_MTases"/>
</dbReference>
<dbReference type="InterPro" id="IPR029026">
    <property type="entry name" value="tRNA_m1G_MTases_N"/>
</dbReference>
<dbReference type="GO" id="GO:0032259">
    <property type="term" value="P:methylation"/>
    <property type="evidence" value="ECO:0007669"/>
    <property type="project" value="UniProtKB-KW"/>
</dbReference>
<dbReference type="GO" id="GO:0008173">
    <property type="term" value="F:RNA methyltransferase activity"/>
    <property type="evidence" value="ECO:0007669"/>
    <property type="project" value="InterPro"/>
</dbReference>
<dbReference type="Gene3D" id="3.40.1280.10">
    <property type="match status" value="1"/>
</dbReference>
<dbReference type="InterPro" id="IPR051259">
    <property type="entry name" value="rRNA_Methyltransferase"/>
</dbReference>
<accession>K3W5F8</accession>
<keyword evidence="1" id="KW-0489">Methyltransferase</keyword>
<evidence type="ECO:0000256" key="2">
    <source>
        <dbReference type="ARBA" id="ARBA00022679"/>
    </source>
</evidence>
<dbReference type="EnsemblProtists" id="PYU1_T000199">
    <property type="protein sequence ID" value="PYU1_T000199"/>
    <property type="gene ID" value="PYU1_G000199"/>
</dbReference>
<dbReference type="EMBL" id="GL376636">
    <property type="status" value="NOT_ANNOTATED_CDS"/>
    <property type="molecule type" value="Genomic_DNA"/>
</dbReference>
<keyword evidence="2" id="KW-0808">Transferase</keyword>
<dbReference type="InterPro" id="IPR001537">
    <property type="entry name" value="SpoU_MeTrfase"/>
</dbReference>
<dbReference type="STRING" id="431595.K3W5F8"/>
<reference evidence="4" key="3">
    <citation type="submission" date="2015-02" db="UniProtKB">
        <authorList>
            <consortium name="EnsemblProtists"/>
        </authorList>
    </citation>
    <scope>IDENTIFICATION</scope>
    <source>
        <strain evidence="4">DAOM BR144</strain>
    </source>
</reference>
<feature type="domain" description="tRNA/rRNA methyltransferase SpoU type" evidence="3">
    <location>
        <begin position="20"/>
        <end position="159"/>
    </location>
</feature>
<evidence type="ECO:0000313" key="5">
    <source>
        <dbReference type="Proteomes" id="UP000019132"/>
    </source>
</evidence>
<dbReference type="PANTHER" id="PTHR43191:SF7">
    <property type="entry name" value="OBP33PEP LIKE PROTEIN"/>
    <property type="match status" value="1"/>
</dbReference>
<evidence type="ECO:0000256" key="1">
    <source>
        <dbReference type="ARBA" id="ARBA00022603"/>
    </source>
</evidence>
<dbReference type="eggNOG" id="KOG0838">
    <property type="taxonomic scope" value="Eukaryota"/>
</dbReference>
<dbReference type="OMA" id="NCHMENS"/>
<dbReference type="InParanoid" id="K3W5F8"/>
<dbReference type="SUPFAM" id="SSF75217">
    <property type="entry name" value="alpha/beta knot"/>
    <property type="match status" value="1"/>
</dbReference>
<dbReference type="PANTHER" id="PTHR43191">
    <property type="entry name" value="RRNA METHYLTRANSFERASE 3"/>
    <property type="match status" value="1"/>
</dbReference>
<dbReference type="GO" id="GO:0006396">
    <property type="term" value="P:RNA processing"/>
    <property type="evidence" value="ECO:0007669"/>
    <property type="project" value="InterPro"/>
</dbReference>
<dbReference type="Pfam" id="PF00588">
    <property type="entry name" value="SpoU_methylase"/>
    <property type="match status" value="1"/>
</dbReference>
<organism evidence="4 5">
    <name type="scientific">Globisporangium ultimum (strain ATCC 200006 / CBS 805.95 / DAOM BR144)</name>
    <name type="common">Pythium ultimum</name>
    <dbReference type="NCBI Taxonomy" id="431595"/>
    <lineage>
        <taxon>Eukaryota</taxon>
        <taxon>Sar</taxon>
        <taxon>Stramenopiles</taxon>
        <taxon>Oomycota</taxon>
        <taxon>Peronosporomycetes</taxon>
        <taxon>Pythiales</taxon>
        <taxon>Pythiaceae</taxon>
        <taxon>Globisporangium</taxon>
    </lineage>
</organism>
<dbReference type="Proteomes" id="UP000019132">
    <property type="component" value="Unassembled WGS sequence"/>
</dbReference>
<dbReference type="AlphaFoldDB" id="K3W5F8"/>
<sequence length="183" mass="19276">MASPPMDQATIMTPSPRAQMFLIVNNVQKVKNIKNMLVSASSFGVCEVFLVGQKKFDLQGDLAPFVAQLRCPVTRLASLAECKAHCAARGIRVVGVEIMENAQSILDEPFVGDTAFMMGNEGSGMNAAQVAICDDFVIIPQYGGGTASLNVTVAASIIMNSFAVWAQIPIAPPLSVDAAPAST</sequence>
<protein>
    <recommendedName>
        <fullName evidence="3">tRNA/rRNA methyltransferase SpoU type domain-containing protein</fullName>
    </recommendedName>
</protein>
<evidence type="ECO:0000259" key="3">
    <source>
        <dbReference type="Pfam" id="PF00588"/>
    </source>
</evidence>
<reference evidence="5" key="2">
    <citation type="submission" date="2010-04" db="EMBL/GenBank/DDBJ databases">
        <authorList>
            <person name="Buell R."/>
            <person name="Hamilton J."/>
            <person name="Hostetler J."/>
        </authorList>
    </citation>
    <scope>NUCLEOTIDE SEQUENCE [LARGE SCALE GENOMIC DNA]</scope>
    <source>
        <strain evidence="5">DAOM:BR144</strain>
    </source>
</reference>
<evidence type="ECO:0000313" key="4">
    <source>
        <dbReference type="EnsemblProtists" id="PYU1_T000199"/>
    </source>
</evidence>
<name>K3W5F8_GLOUD</name>
<dbReference type="HOGENOM" id="CLU_094787_1_0_1"/>
<proteinExistence type="predicted"/>
<keyword evidence="5" id="KW-1185">Reference proteome</keyword>
<reference evidence="5" key="1">
    <citation type="journal article" date="2010" name="Genome Biol.">
        <title>Genome sequence of the necrotrophic plant pathogen Pythium ultimum reveals original pathogenicity mechanisms and effector repertoire.</title>
        <authorList>
            <person name="Levesque C.A."/>
            <person name="Brouwer H."/>
            <person name="Cano L."/>
            <person name="Hamilton J.P."/>
            <person name="Holt C."/>
            <person name="Huitema E."/>
            <person name="Raffaele S."/>
            <person name="Robideau G.P."/>
            <person name="Thines M."/>
            <person name="Win J."/>
            <person name="Zerillo M.M."/>
            <person name="Beakes G.W."/>
            <person name="Boore J.L."/>
            <person name="Busam D."/>
            <person name="Dumas B."/>
            <person name="Ferriera S."/>
            <person name="Fuerstenberg S.I."/>
            <person name="Gachon C.M."/>
            <person name="Gaulin E."/>
            <person name="Govers F."/>
            <person name="Grenville-Briggs L."/>
            <person name="Horner N."/>
            <person name="Hostetler J."/>
            <person name="Jiang R.H."/>
            <person name="Johnson J."/>
            <person name="Krajaejun T."/>
            <person name="Lin H."/>
            <person name="Meijer H.J."/>
            <person name="Moore B."/>
            <person name="Morris P."/>
            <person name="Phuntmart V."/>
            <person name="Puiu D."/>
            <person name="Shetty J."/>
            <person name="Stajich J.E."/>
            <person name="Tripathy S."/>
            <person name="Wawra S."/>
            <person name="van West P."/>
            <person name="Whitty B.R."/>
            <person name="Coutinho P.M."/>
            <person name="Henrissat B."/>
            <person name="Martin F."/>
            <person name="Thomas P.D."/>
            <person name="Tyler B.M."/>
            <person name="De Vries R.P."/>
            <person name="Kamoun S."/>
            <person name="Yandell M."/>
            <person name="Tisserat N."/>
            <person name="Buell C.R."/>
        </authorList>
    </citation>
    <scope>NUCLEOTIDE SEQUENCE</scope>
    <source>
        <strain evidence="5">DAOM:BR144</strain>
    </source>
</reference>
<dbReference type="CDD" id="cd18096">
    <property type="entry name" value="SpoU-like"/>
    <property type="match status" value="1"/>
</dbReference>
<dbReference type="VEuPathDB" id="FungiDB:PYU1_G000199"/>
<dbReference type="GO" id="GO:0003723">
    <property type="term" value="F:RNA binding"/>
    <property type="evidence" value="ECO:0007669"/>
    <property type="project" value="InterPro"/>
</dbReference>